<accession>A0A6J5TER8</accession>
<sequence length="69" mass="7854">MLFTVDFTEEQVSYLRSLVAMDVIDRNREIRSPLFSSYGPSMQANTHEELRIGSTIMGMLPVKKINAFA</sequence>
<protein>
    <submittedName>
        <fullName evidence="1">Uncharacterized protein</fullName>
    </submittedName>
</protein>
<gene>
    <name evidence="1" type="ORF">UFOVP83_45</name>
</gene>
<reference evidence="1" key="1">
    <citation type="submission" date="2020-05" db="EMBL/GenBank/DDBJ databases">
        <authorList>
            <person name="Chiriac C."/>
            <person name="Salcher M."/>
            <person name="Ghai R."/>
            <person name="Kavagutti S V."/>
        </authorList>
    </citation>
    <scope>NUCLEOTIDE SEQUENCE</scope>
</reference>
<dbReference type="EMBL" id="LR797826">
    <property type="protein sequence ID" value="CAB4242239.1"/>
    <property type="molecule type" value="Genomic_DNA"/>
</dbReference>
<proteinExistence type="predicted"/>
<organism evidence="1">
    <name type="scientific">uncultured Caudovirales phage</name>
    <dbReference type="NCBI Taxonomy" id="2100421"/>
    <lineage>
        <taxon>Viruses</taxon>
        <taxon>Duplodnaviria</taxon>
        <taxon>Heunggongvirae</taxon>
        <taxon>Uroviricota</taxon>
        <taxon>Caudoviricetes</taxon>
        <taxon>Peduoviridae</taxon>
        <taxon>Maltschvirus</taxon>
        <taxon>Maltschvirus maltsch</taxon>
    </lineage>
</organism>
<evidence type="ECO:0000313" key="1">
    <source>
        <dbReference type="EMBL" id="CAB4242239.1"/>
    </source>
</evidence>
<name>A0A6J5TER8_9CAUD</name>